<dbReference type="Proteomes" id="UP000450917">
    <property type="component" value="Unassembled WGS sequence"/>
</dbReference>
<keyword evidence="3" id="KW-1185">Reference proteome</keyword>
<dbReference type="InterPro" id="IPR002514">
    <property type="entry name" value="Transposase_8"/>
</dbReference>
<organism evidence="2 3">
    <name type="scientific">Paenibacillus validus</name>
    <dbReference type="NCBI Taxonomy" id="44253"/>
    <lineage>
        <taxon>Bacteria</taxon>
        <taxon>Bacillati</taxon>
        <taxon>Bacillota</taxon>
        <taxon>Bacilli</taxon>
        <taxon>Bacillales</taxon>
        <taxon>Paenibacillaceae</taxon>
        <taxon>Paenibacillus</taxon>
    </lineage>
</organism>
<comment type="caution">
    <text evidence="2">The sequence shown here is derived from an EMBL/GenBank/DDBJ whole genome shotgun (WGS) entry which is preliminary data.</text>
</comment>
<dbReference type="InterPro" id="IPR036388">
    <property type="entry name" value="WH-like_DNA-bd_sf"/>
</dbReference>
<dbReference type="SUPFAM" id="SSF46689">
    <property type="entry name" value="Homeodomain-like"/>
    <property type="match status" value="1"/>
</dbReference>
<dbReference type="InterPro" id="IPR009057">
    <property type="entry name" value="Homeodomain-like_sf"/>
</dbReference>
<dbReference type="GO" id="GO:0006313">
    <property type="term" value="P:DNA transposition"/>
    <property type="evidence" value="ECO:0007669"/>
    <property type="project" value="InterPro"/>
</dbReference>
<dbReference type="Gene3D" id="1.10.10.10">
    <property type="entry name" value="Winged helix-like DNA-binding domain superfamily/Winged helix DNA-binding domain"/>
    <property type="match status" value="1"/>
</dbReference>
<dbReference type="EMBL" id="WNZX01000029">
    <property type="protein sequence ID" value="MUG73619.1"/>
    <property type="molecule type" value="Genomic_DNA"/>
</dbReference>
<dbReference type="RefSeq" id="WP_155615659.1">
    <property type="nucleotide sequence ID" value="NZ_WNZX01000029.1"/>
</dbReference>
<evidence type="ECO:0000313" key="2">
    <source>
        <dbReference type="EMBL" id="MUG73619.1"/>
    </source>
</evidence>
<protein>
    <submittedName>
        <fullName evidence="2">Transposase</fullName>
    </submittedName>
</protein>
<evidence type="ECO:0000256" key="1">
    <source>
        <dbReference type="SAM" id="Coils"/>
    </source>
</evidence>
<gene>
    <name evidence="2" type="ORF">GNP93_23635</name>
</gene>
<dbReference type="GO" id="GO:0015074">
    <property type="term" value="P:DNA integration"/>
    <property type="evidence" value="ECO:0007669"/>
    <property type="project" value="InterPro"/>
</dbReference>
<name>A0A7X2ZEU1_9BACL</name>
<dbReference type="Pfam" id="PF01527">
    <property type="entry name" value="HTH_Tnp_1"/>
    <property type="match status" value="1"/>
</dbReference>
<accession>A0A7X2ZEU1</accession>
<sequence>MSKKGSIHRKHSQEFKVRLVEQHLKEGISIEILAVQHQLEPRLIRSWRTIYIEHGASGLQPKAKGRPKGTPAIGRPKTAFTSEMERLQYENAKLKLEIAQLKKLQNYLRGGCLVPVGWFKNELYVDYRPRSPEELREAVYVHALFHNNERPQSRLKNNAPIPYRNECT</sequence>
<dbReference type="GO" id="GO:0004803">
    <property type="term" value="F:transposase activity"/>
    <property type="evidence" value="ECO:0007669"/>
    <property type="project" value="InterPro"/>
</dbReference>
<reference evidence="2 3" key="1">
    <citation type="submission" date="2019-11" db="EMBL/GenBank/DDBJ databases">
        <title>Draft genome sequences of five Paenibacillus species of dairy origin.</title>
        <authorList>
            <person name="Olajide A.M."/>
            <person name="Chen S."/>
            <person name="Lapointe G."/>
        </authorList>
    </citation>
    <scope>NUCLEOTIDE SEQUENCE [LARGE SCALE GENOMIC DNA]</scope>
    <source>
        <strain evidence="2 3">2CS3</strain>
    </source>
</reference>
<proteinExistence type="predicted"/>
<evidence type="ECO:0000313" key="3">
    <source>
        <dbReference type="Proteomes" id="UP000450917"/>
    </source>
</evidence>
<dbReference type="AlphaFoldDB" id="A0A7X2ZEU1"/>
<dbReference type="GO" id="GO:0003677">
    <property type="term" value="F:DNA binding"/>
    <property type="evidence" value="ECO:0007669"/>
    <property type="project" value="InterPro"/>
</dbReference>
<keyword evidence="1" id="KW-0175">Coiled coil</keyword>
<feature type="coiled-coil region" evidence="1">
    <location>
        <begin position="77"/>
        <end position="104"/>
    </location>
</feature>